<dbReference type="NCBIfam" id="TIGR01547">
    <property type="entry name" value="phage_term_2"/>
    <property type="match status" value="1"/>
</dbReference>
<evidence type="ECO:0000313" key="4">
    <source>
        <dbReference type="Proteomes" id="UP000002799"/>
    </source>
</evidence>
<dbReference type="Proteomes" id="UP000002799">
    <property type="component" value="Chromosome"/>
</dbReference>
<dbReference type="InterPro" id="IPR035413">
    <property type="entry name" value="Terminase_L_C"/>
</dbReference>
<dbReference type="PANTHER" id="PTHR39184">
    <property type="match status" value="1"/>
</dbReference>
<dbReference type="InterPro" id="IPR044269">
    <property type="entry name" value="Terminase_large_su_SPP1-like"/>
</dbReference>
<dbReference type="Gene3D" id="3.40.50.300">
    <property type="entry name" value="P-loop containing nucleotide triphosphate hydrolases"/>
    <property type="match status" value="1"/>
</dbReference>
<evidence type="ECO:0000259" key="2">
    <source>
        <dbReference type="Pfam" id="PF17288"/>
    </source>
</evidence>
<dbReference type="InterPro" id="IPR052380">
    <property type="entry name" value="Viral_DNA_packaging_terminase"/>
</dbReference>
<dbReference type="AlphaFoldDB" id="A0A140PRB6"/>
<name>A0A140PRB6_9FUSO</name>
<dbReference type="GO" id="GO:0016887">
    <property type="term" value="F:ATP hydrolysis activity"/>
    <property type="evidence" value="ECO:0007669"/>
    <property type="project" value="InterPro"/>
</dbReference>
<reference evidence="3 4" key="1">
    <citation type="submission" date="2013-11" db="EMBL/GenBank/DDBJ databases">
        <title>The Genome Sequence of Fusobacterium sp. 7_1.</title>
        <authorList>
            <consortium name="The Broad Institute Genome Sequencing Platform"/>
            <person name="Earl A."/>
            <person name="Ward D."/>
            <person name="Feldgarden M."/>
            <person name="Gevers D."/>
            <person name="Strauss J."/>
            <person name="Ambrose C.E."/>
            <person name="Allen-Vercoe E."/>
            <person name="Walker B."/>
            <person name="Young S.K."/>
            <person name="Zeng Q."/>
            <person name="Gargeya S."/>
            <person name="Fitzgerald M."/>
            <person name="Haas B."/>
            <person name="Abouelleil A."/>
            <person name="Alvarado L."/>
            <person name="Arachchi H.M."/>
            <person name="Berlin A.M."/>
            <person name="Chapman S.B."/>
            <person name="Goldberg J."/>
            <person name="Griggs A."/>
            <person name="Gujja S."/>
            <person name="Hansen M."/>
            <person name="Howarth C."/>
            <person name="Imamovic A."/>
            <person name="Larimer J."/>
            <person name="McCowen C."/>
            <person name="Montmayeur A."/>
            <person name="Murphy C."/>
            <person name="Neiman D."/>
            <person name="Pearson M."/>
            <person name="Priest M."/>
            <person name="Roberts A."/>
            <person name="Saif S."/>
            <person name="Shea T."/>
            <person name="Sisk P."/>
            <person name="Sykes S."/>
            <person name="Wortman J."/>
            <person name="Nusbaum C."/>
            <person name="Birren B."/>
        </authorList>
    </citation>
    <scope>NUCLEOTIDE SEQUENCE [LARGE SCALE GENOMIC DNA]</scope>
    <source>
        <strain evidence="3 4">7_1</strain>
    </source>
</reference>
<evidence type="ECO:0000313" key="3">
    <source>
        <dbReference type="EMBL" id="EEO42704.1"/>
    </source>
</evidence>
<dbReference type="RefSeq" id="WP_008701445.1">
    <property type="nucleotide sequence ID" value="NZ_AKBT01000001.1"/>
</dbReference>
<dbReference type="GO" id="GO:0004519">
    <property type="term" value="F:endonuclease activity"/>
    <property type="evidence" value="ECO:0007669"/>
    <property type="project" value="InterPro"/>
</dbReference>
<sequence>MIISKKKREIKQVSEVLTPKFHEVYKAWKSNKYTKIVCKGGRGSAKSSNIALMLTLDLIRNPINIVCIRKVGETLKKSVYEQIKWAIKQLGVEDYFEYKLSPLEIRYTERGNKFIFMGVDDPQKSKSIVDSSFPITEYWFEELAEFKNEDEVEMVLDSIYRGKLKDNLRYKGFFSYNPPKMKHNWVNKKYEYTFKEDDEIFVHHSTYLDNPFISDDFVKRAEAVKLNNPMKYKHTYLGEPIGNGIVPFDNLEIRTISNEEIKGLDRFRNGVDWGYGVDPMAFVRWGYDKKKRIIYAIDEFFGVGIKNRELATFIISKNYDELVMCDSAEPKSIDELREYDISASGAKKGAGSVEYGEKWLADLEAIVIDPKRTPNISREFEMIDYATDRDGNALPRLEDKNNHSIDATRYAFSNDMKKGKYVYEC</sequence>
<feature type="domain" description="Phage terminase large subunit C-terminal" evidence="2">
    <location>
        <begin position="272"/>
        <end position="413"/>
    </location>
</feature>
<dbReference type="InterPro" id="IPR027417">
    <property type="entry name" value="P-loop_NTPase"/>
</dbReference>
<proteinExistence type="inferred from homology"/>
<dbReference type="InterPro" id="IPR035412">
    <property type="entry name" value="Terminase_L_N"/>
</dbReference>
<dbReference type="HOGENOM" id="CLU_035697_2_0_0"/>
<protein>
    <submittedName>
        <fullName evidence="3">PBSX family phage terminase, large subunit</fullName>
    </submittedName>
</protein>
<gene>
    <name evidence="3" type="ORF">FSDG_01263</name>
</gene>
<dbReference type="PANTHER" id="PTHR39184:SF1">
    <property type="entry name" value="PBSX PHAGE TERMINASE LARGE SUBUNIT"/>
    <property type="match status" value="1"/>
</dbReference>
<dbReference type="KEGG" id="fne:FSDG_01263"/>
<organism evidence="3">
    <name type="scientific">Fusobacterium animalis 7_1</name>
    <dbReference type="NCBI Taxonomy" id="457405"/>
    <lineage>
        <taxon>Bacteria</taxon>
        <taxon>Fusobacteriati</taxon>
        <taxon>Fusobacteriota</taxon>
        <taxon>Fusobacteriia</taxon>
        <taxon>Fusobacteriales</taxon>
        <taxon>Fusobacteriaceae</taxon>
        <taxon>Fusobacterium</taxon>
    </lineage>
</organism>
<accession>A0A140PRB6</accession>
<evidence type="ECO:0000259" key="1">
    <source>
        <dbReference type="Pfam" id="PF04466"/>
    </source>
</evidence>
<feature type="domain" description="Phage terminase large subunit N-terminal" evidence="1">
    <location>
        <begin position="36"/>
        <end position="239"/>
    </location>
</feature>
<dbReference type="EMBL" id="CP007062">
    <property type="protein sequence ID" value="EEO42704.1"/>
    <property type="molecule type" value="Genomic_DNA"/>
</dbReference>
<dbReference type="GO" id="GO:0005524">
    <property type="term" value="F:ATP binding"/>
    <property type="evidence" value="ECO:0007669"/>
    <property type="project" value="InterPro"/>
</dbReference>
<dbReference type="Gene3D" id="3.30.420.280">
    <property type="match status" value="1"/>
</dbReference>
<dbReference type="InterPro" id="IPR006437">
    <property type="entry name" value="Phage_terminase_lsu"/>
</dbReference>
<dbReference type="eggNOG" id="COG1783">
    <property type="taxonomic scope" value="Bacteria"/>
</dbReference>
<dbReference type="Pfam" id="PF17288">
    <property type="entry name" value="Terminase_3C"/>
    <property type="match status" value="1"/>
</dbReference>
<dbReference type="HAMAP" id="MF_04145">
    <property type="entry name" value="TERL_SPP1"/>
    <property type="match status" value="1"/>
</dbReference>
<dbReference type="Pfam" id="PF04466">
    <property type="entry name" value="Terminase_3"/>
    <property type="match status" value="1"/>
</dbReference>